<evidence type="ECO:0000256" key="3">
    <source>
        <dbReference type="ARBA" id="ARBA00022676"/>
    </source>
</evidence>
<feature type="region of interest" description="Disordered" evidence="8">
    <location>
        <begin position="522"/>
        <end position="549"/>
    </location>
</feature>
<proteinExistence type="predicted"/>
<keyword evidence="7 9" id="KW-0472">Membrane</keyword>
<feature type="transmembrane region" description="Helical" evidence="9">
    <location>
        <begin position="265"/>
        <end position="288"/>
    </location>
</feature>
<dbReference type="PANTHER" id="PTHR33908:SF3">
    <property type="entry name" value="UNDECAPRENYL PHOSPHATE-ALPHA-4-AMINO-4-DEOXY-L-ARABINOSE ARABINOSYL TRANSFERASE"/>
    <property type="match status" value="1"/>
</dbReference>
<feature type="domain" description="Glycosyltransferase RgtA/B/C/D-like" evidence="10">
    <location>
        <begin position="68"/>
        <end position="227"/>
    </location>
</feature>
<name>A0AAJ0XHB0_HALSE</name>
<dbReference type="GO" id="GO:0010041">
    <property type="term" value="P:response to iron(III) ion"/>
    <property type="evidence" value="ECO:0007669"/>
    <property type="project" value="TreeGrafter"/>
</dbReference>
<evidence type="ECO:0000256" key="8">
    <source>
        <dbReference type="SAM" id="MobiDB-lite"/>
    </source>
</evidence>
<dbReference type="GO" id="GO:0016763">
    <property type="term" value="F:pentosyltransferase activity"/>
    <property type="evidence" value="ECO:0007669"/>
    <property type="project" value="TreeGrafter"/>
</dbReference>
<comment type="subcellular location">
    <subcellularLocation>
        <location evidence="1">Cell membrane</location>
        <topology evidence="1">Multi-pass membrane protein</topology>
    </subcellularLocation>
</comment>
<dbReference type="AlphaFoldDB" id="A0AAJ0XHB0"/>
<keyword evidence="11" id="KW-0378">Hydrolase</keyword>
<feature type="transmembrane region" description="Helical" evidence="9">
    <location>
        <begin position="300"/>
        <end position="324"/>
    </location>
</feature>
<feature type="compositionally biased region" description="Basic and acidic residues" evidence="8">
    <location>
        <begin position="524"/>
        <end position="541"/>
    </location>
</feature>
<keyword evidence="12" id="KW-1185">Reference proteome</keyword>
<feature type="transmembrane region" description="Helical" evidence="9">
    <location>
        <begin position="143"/>
        <end position="159"/>
    </location>
</feature>
<evidence type="ECO:0000256" key="9">
    <source>
        <dbReference type="SAM" id="Phobius"/>
    </source>
</evidence>
<evidence type="ECO:0000256" key="4">
    <source>
        <dbReference type="ARBA" id="ARBA00022679"/>
    </source>
</evidence>
<reference evidence="11" key="2">
    <citation type="journal article" date="2020" name="Microorganisms">
        <title>Osmotic Adaptation and Compatible Solute Biosynthesis of Phototrophic Bacteria as Revealed from Genome Analyses.</title>
        <authorList>
            <person name="Imhoff J.F."/>
            <person name="Rahn T."/>
            <person name="Kunzel S."/>
            <person name="Keller A."/>
            <person name="Neulinger S.C."/>
        </authorList>
    </citation>
    <scope>NUCLEOTIDE SEQUENCE</scope>
    <source>
        <strain evidence="11">DSM 4395</strain>
    </source>
</reference>
<dbReference type="Pfam" id="PF13231">
    <property type="entry name" value="PMT_2"/>
    <property type="match status" value="1"/>
</dbReference>
<dbReference type="RefSeq" id="WP_201247232.1">
    <property type="nucleotide sequence ID" value="NZ_NHSF01000099.1"/>
</dbReference>
<dbReference type="GO" id="GO:0005886">
    <property type="term" value="C:plasma membrane"/>
    <property type="evidence" value="ECO:0007669"/>
    <property type="project" value="UniProtKB-SubCell"/>
</dbReference>
<feature type="transmembrane region" description="Helical" evidence="9">
    <location>
        <begin position="344"/>
        <end position="369"/>
    </location>
</feature>
<organism evidence="11 12">
    <name type="scientific">Halochromatium salexigens</name>
    <name type="common">Chromatium salexigens</name>
    <dbReference type="NCBI Taxonomy" id="49447"/>
    <lineage>
        <taxon>Bacteria</taxon>
        <taxon>Pseudomonadati</taxon>
        <taxon>Pseudomonadota</taxon>
        <taxon>Gammaproteobacteria</taxon>
        <taxon>Chromatiales</taxon>
        <taxon>Chromatiaceae</taxon>
        <taxon>Halochromatium</taxon>
    </lineage>
</organism>
<feature type="transmembrane region" description="Helical" evidence="9">
    <location>
        <begin position="390"/>
        <end position="411"/>
    </location>
</feature>
<reference evidence="11" key="1">
    <citation type="submission" date="2017-05" db="EMBL/GenBank/DDBJ databases">
        <authorList>
            <person name="Imhoff J.F."/>
            <person name="Rahn T."/>
            <person name="Kuenzel S."/>
            <person name="Neulinger S.C."/>
        </authorList>
    </citation>
    <scope>NUCLEOTIDE SEQUENCE</scope>
    <source>
        <strain evidence="11">DSM 4395</strain>
    </source>
</reference>
<keyword evidence="3" id="KW-0328">Glycosyltransferase</keyword>
<dbReference type="GO" id="GO:0016787">
    <property type="term" value="F:hydrolase activity"/>
    <property type="evidence" value="ECO:0007669"/>
    <property type="project" value="UniProtKB-KW"/>
</dbReference>
<evidence type="ECO:0000259" key="10">
    <source>
        <dbReference type="Pfam" id="PF13231"/>
    </source>
</evidence>
<evidence type="ECO:0000313" key="11">
    <source>
        <dbReference type="EMBL" id="MBK5932383.1"/>
    </source>
</evidence>
<keyword evidence="5 9" id="KW-0812">Transmembrane</keyword>
<keyword evidence="2" id="KW-1003">Cell membrane</keyword>
<evidence type="ECO:0000256" key="6">
    <source>
        <dbReference type="ARBA" id="ARBA00022989"/>
    </source>
</evidence>
<keyword evidence="4" id="KW-0808">Transferase</keyword>
<evidence type="ECO:0000256" key="1">
    <source>
        <dbReference type="ARBA" id="ARBA00004651"/>
    </source>
</evidence>
<evidence type="ECO:0000256" key="7">
    <source>
        <dbReference type="ARBA" id="ARBA00023136"/>
    </source>
</evidence>
<feature type="transmembrane region" description="Helical" evidence="9">
    <location>
        <begin position="12"/>
        <end position="30"/>
    </location>
</feature>
<evidence type="ECO:0000313" key="12">
    <source>
        <dbReference type="Proteomes" id="UP001296967"/>
    </source>
</evidence>
<sequence length="549" mass="61978">MKRPDSLLTRSLVSPWFLLLIVWLAFFWQLGAVPLYDLDEGAFTEATREMLASGNFITPHRDGEPRYDKPVLIYWLQAASVSALGWSEFALRLPSAMAASLWVLALWWFVRARLDAATATIAGLAMALGLQVAIIGKAAVADALLNLFIALAFFEIYRWRLRPTRATLLRVYLWLGLGFLTKGPVAVFFPFVVSLLYFGSLREWRAWVSAVFDWRGWLVFLLVAGPWYLAIYIDDGPGFFQSFFLGHNLGRYSGVKHGHDGFPGYYLVMLPLVLLPFTGWFLSLLPRLRRLWADELDRFLLLWFVTVFAVFSFSGTKLPHYLVYGITPLFVLMARHRDALINRWLAFVPPLLLVVLMAVLPELLGFLAGQADRAHEQAMFAAGEQVLDSGYRLGLWLGLLAMIGLVFWSRVALWQRLILAGVVQTLLVFGLLVPAVFAVMQEPVKQAGLLARELDRPTVVYRTSMPSFSVYRDAITPERDRPKVGELVFLRVDKLERLAEAVAPDRLDLRYRQGAVALALIEPAPRDEPTPKDKPKPREAEPAADDAIN</sequence>
<dbReference type="GO" id="GO:0009103">
    <property type="term" value="P:lipopolysaccharide biosynthetic process"/>
    <property type="evidence" value="ECO:0007669"/>
    <property type="project" value="UniProtKB-ARBA"/>
</dbReference>
<dbReference type="Proteomes" id="UP001296967">
    <property type="component" value="Unassembled WGS sequence"/>
</dbReference>
<dbReference type="InterPro" id="IPR038731">
    <property type="entry name" value="RgtA/B/C-like"/>
</dbReference>
<dbReference type="PANTHER" id="PTHR33908">
    <property type="entry name" value="MANNOSYLTRANSFERASE YKCB-RELATED"/>
    <property type="match status" value="1"/>
</dbReference>
<accession>A0AAJ0XHB0</accession>
<feature type="transmembrane region" description="Helical" evidence="9">
    <location>
        <begin position="417"/>
        <end position="440"/>
    </location>
</feature>
<dbReference type="InterPro" id="IPR050297">
    <property type="entry name" value="LipidA_mod_glycosyltrf_83"/>
</dbReference>
<feature type="transmembrane region" description="Helical" evidence="9">
    <location>
        <begin position="171"/>
        <end position="198"/>
    </location>
</feature>
<evidence type="ECO:0000256" key="5">
    <source>
        <dbReference type="ARBA" id="ARBA00022692"/>
    </source>
</evidence>
<comment type="caution">
    <text evidence="11">The sequence shown here is derived from an EMBL/GenBank/DDBJ whole genome shotgun (WGS) entry which is preliminary data.</text>
</comment>
<feature type="transmembrane region" description="Helical" evidence="9">
    <location>
        <begin position="210"/>
        <end position="233"/>
    </location>
</feature>
<evidence type="ECO:0000256" key="2">
    <source>
        <dbReference type="ARBA" id="ARBA00022475"/>
    </source>
</evidence>
<dbReference type="EMBL" id="NHSF01000099">
    <property type="protein sequence ID" value="MBK5932383.1"/>
    <property type="molecule type" value="Genomic_DNA"/>
</dbReference>
<feature type="transmembrane region" description="Helical" evidence="9">
    <location>
        <begin position="93"/>
        <end position="110"/>
    </location>
</feature>
<keyword evidence="6 9" id="KW-1133">Transmembrane helix</keyword>
<protein>
    <submittedName>
        <fullName evidence="11">Glycoside hydrolase</fullName>
    </submittedName>
</protein>
<gene>
    <name evidence="11" type="ORF">CCR82_18085</name>
</gene>